<name>A0AA39RAP6_9LECA</name>
<dbReference type="InterPro" id="IPR050817">
    <property type="entry name" value="DjlA_DnaK_co-chaperone"/>
</dbReference>
<dbReference type="PRINTS" id="PR00625">
    <property type="entry name" value="JDOMAIN"/>
</dbReference>
<dbReference type="SMART" id="SM00271">
    <property type="entry name" value="DnaJ"/>
    <property type="match status" value="1"/>
</dbReference>
<keyword evidence="1" id="KW-0472">Membrane</keyword>
<sequence>MLKRPSVFYSSYSNIHCFYCHNSNPTATSTIYIPPLSNRKSKQTNPQRQCYATVNSERPNHDDANDPAWPELLNPRTTPTPYQIFSIKKGTPYSKRRFYELAKIYHPDRNGHGNGHSSINHLPRSILMERYRLIVTAHEILSDPVKRRAYDAFGAGWNGTSEHGIPKQHWKSPKGNRWTGFDTNDSPFNNATWEDWEKWYQRGKRKPEPVYFSNGGFLTLVIAVILVGAFGQSLRLGNYADTYKRQVELAHDNASKALRKHKTESSKLGNQDQRLQNFLMARDPHGYGITDIKEQSYRKLLPEPEVCMSEGIQQQGHGHDQNSA</sequence>
<keyword evidence="1" id="KW-1133">Transmembrane helix</keyword>
<feature type="transmembrane region" description="Helical" evidence="1">
    <location>
        <begin position="210"/>
        <end position="231"/>
    </location>
</feature>
<dbReference type="AlphaFoldDB" id="A0AA39RAP6"/>
<reference evidence="3" key="1">
    <citation type="submission" date="2023-03" db="EMBL/GenBank/DDBJ databases">
        <title>Complete genome of Cladonia borealis.</title>
        <authorList>
            <person name="Park H."/>
        </authorList>
    </citation>
    <scope>NUCLEOTIDE SEQUENCE</scope>
    <source>
        <strain evidence="3">ANT050790</strain>
    </source>
</reference>
<protein>
    <recommendedName>
        <fullName evidence="2">J domain-containing protein</fullName>
    </recommendedName>
</protein>
<evidence type="ECO:0000313" key="3">
    <source>
        <dbReference type="EMBL" id="KAK0516849.1"/>
    </source>
</evidence>
<dbReference type="InterPro" id="IPR036869">
    <property type="entry name" value="J_dom_sf"/>
</dbReference>
<organism evidence="3 4">
    <name type="scientific">Cladonia borealis</name>
    <dbReference type="NCBI Taxonomy" id="184061"/>
    <lineage>
        <taxon>Eukaryota</taxon>
        <taxon>Fungi</taxon>
        <taxon>Dikarya</taxon>
        <taxon>Ascomycota</taxon>
        <taxon>Pezizomycotina</taxon>
        <taxon>Lecanoromycetes</taxon>
        <taxon>OSLEUM clade</taxon>
        <taxon>Lecanoromycetidae</taxon>
        <taxon>Lecanorales</taxon>
        <taxon>Lecanorineae</taxon>
        <taxon>Cladoniaceae</taxon>
        <taxon>Cladonia</taxon>
    </lineage>
</organism>
<dbReference type="Gene3D" id="1.10.287.110">
    <property type="entry name" value="DnaJ domain"/>
    <property type="match status" value="1"/>
</dbReference>
<feature type="domain" description="J" evidence="2">
    <location>
        <begin position="80"/>
        <end position="154"/>
    </location>
</feature>
<gene>
    <name evidence="3" type="ORF">JMJ35_000004</name>
</gene>
<evidence type="ECO:0000259" key="2">
    <source>
        <dbReference type="PROSITE" id="PS50076"/>
    </source>
</evidence>
<dbReference type="CDD" id="cd06257">
    <property type="entry name" value="DnaJ"/>
    <property type="match status" value="1"/>
</dbReference>
<dbReference type="PROSITE" id="PS50076">
    <property type="entry name" value="DNAJ_2"/>
    <property type="match status" value="1"/>
</dbReference>
<proteinExistence type="predicted"/>
<evidence type="ECO:0000313" key="4">
    <source>
        <dbReference type="Proteomes" id="UP001166286"/>
    </source>
</evidence>
<evidence type="ECO:0000256" key="1">
    <source>
        <dbReference type="SAM" id="Phobius"/>
    </source>
</evidence>
<accession>A0AA39RAP6</accession>
<keyword evidence="1" id="KW-0812">Transmembrane</keyword>
<dbReference type="Proteomes" id="UP001166286">
    <property type="component" value="Unassembled WGS sequence"/>
</dbReference>
<comment type="caution">
    <text evidence="3">The sequence shown here is derived from an EMBL/GenBank/DDBJ whole genome shotgun (WGS) entry which is preliminary data.</text>
</comment>
<dbReference type="PANTHER" id="PTHR24074">
    <property type="entry name" value="CO-CHAPERONE PROTEIN DJLA"/>
    <property type="match status" value="1"/>
</dbReference>
<dbReference type="InterPro" id="IPR001623">
    <property type="entry name" value="DnaJ_domain"/>
</dbReference>
<keyword evidence="4" id="KW-1185">Reference proteome</keyword>
<dbReference type="EMBL" id="JAFEKC020000001">
    <property type="protein sequence ID" value="KAK0516849.1"/>
    <property type="molecule type" value="Genomic_DNA"/>
</dbReference>
<dbReference type="Pfam" id="PF00226">
    <property type="entry name" value="DnaJ"/>
    <property type="match status" value="1"/>
</dbReference>
<dbReference type="PROSITE" id="PS00636">
    <property type="entry name" value="DNAJ_1"/>
    <property type="match status" value="1"/>
</dbReference>
<dbReference type="SUPFAM" id="SSF46565">
    <property type="entry name" value="Chaperone J-domain"/>
    <property type="match status" value="1"/>
</dbReference>
<dbReference type="InterPro" id="IPR018253">
    <property type="entry name" value="DnaJ_domain_CS"/>
</dbReference>